<evidence type="ECO:0000313" key="2">
    <source>
        <dbReference type="EMBL" id="OHA41686.1"/>
    </source>
</evidence>
<feature type="transmembrane region" description="Helical" evidence="1">
    <location>
        <begin position="82"/>
        <end position="106"/>
    </location>
</feature>
<protein>
    <submittedName>
        <fullName evidence="2">Uncharacterized protein</fullName>
    </submittedName>
</protein>
<feature type="transmembrane region" description="Helical" evidence="1">
    <location>
        <begin position="118"/>
        <end position="141"/>
    </location>
</feature>
<keyword evidence="1" id="KW-1133">Transmembrane helix</keyword>
<name>A0A1G2P014_9BACT</name>
<feature type="transmembrane region" description="Helical" evidence="1">
    <location>
        <begin position="153"/>
        <end position="173"/>
    </location>
</feature>
<comment type="caution">
    <text evidence="2">The sequence shown here is derived from an EMBL/GenBank/DDBJ whole genome shotgun (WGS) entry which is preliminary data.</text>
</comment>
<accession>A0A1G2P014</accession>
<keyword evidence="1" id="KW-0472">Membrane</keyword>
<proteinExistence type="predicted"/>
<gene>
    <name evidence="2" type="ORF">A3H68_01850</name>
</gene>
<dbReference type="AlphaFoldDB" id="A0A1G2P014"/>
<organism evidence="2 3">
    <name type="scientific">Candidatus Taylorbacteria bacterium RIFCSPLOWO2_02_FULL_46_40</name>
    <dbReference type="NCBI Taxonomy" id="1802329"/>
    <lineage>
        <taxon>Bacteria</taxon>
        <taxon>Candidatus Tayloriibacteriota</taxon>
    </lineage>
</organism>
<evidence type="ECO:0000256" key="1">
    <source>
        <dbReference type="SAM" id="Phobius"/>
    </source>
</evidence>
<dbReference type="EMBL" id="MHSH01000021">
    <property type="protein sequence ID" value="OHA41686.1"/>
    <property type="molecule type" value="Genomic_DNA"/>
</dbReference>
<feature type="transmembrane region" description="Helical" evidence="1">
    <location>
        <begin position="41"/>
        <end position="62"/>
    </location>
</feature>
<evidence type="ECO:0000313" key="3">
    <source>
        <dbReference type="Proteomes" id="UP000176429"/>
    </source>
</evidence>
<sequence length="182" mass="19740">MLWKHVLYWLGAGVAGALLMVLIGGPLFFLEGGVEISRRSFSVAGPVFALSGLFLGVLLGIFRSVIKTARYQLLPFWIRGGIIGGGVALIYYLLVYGCFNYIGFLLGSGAEEIVLQCFILYVVGPIFPTGWFIVLAGSLFGDYGLFAEVYSPILSIPAWFIMGSLVGMVIGLFKNKKSPPLK</sequence>
<reference evidence="2 3" key="1">
    <citation type="journal article" date="2016" name="Nat. Commun.">
        <title>Thousands of microbial genomes shed light on interconnected biogeochemical processes in an aquifer system.</title>
        <authorList>
            <person name="Anantharaman K."/>
            <person name="Brown C.T."/>
            <person name="Hug L.A."/>
            <person name="Sharon I."/>
            <person name="Castelle C.J."/>
            <person name="Probst A.J."/>
            <person name="Thomas B.C."/>
            <person name="Singh A."/>
            <person name="Wilkins M.J."/>
            <person name="Karaoz U."/>
            <person name="Brodie E.L."/>
            <person name="Williams K.H."/>
            <person name="Hubbard S.S."/>
            <person name="Banfield J.F."/>
        </authorList>
    </citation>
    <scope>NUCLEOTIDE SEQUENCE [LARGE SCALE GENOMIC DNA]</scope>
</reference>
<feature type="transmembrane region" description="Helical" evidence="1">
    <location>
        <begin position="6"/>
        <end position="29"/>
    </location>
</feature>
<dbReference type="Proteomes" id="UP000176429">
    <property type="component" value="Unassembled WGS sequence"/>
</dbReference>
<keyword evidence="1" id="KW-0812">Transmembrane</keyword>